<keyword evidence="3" id="KW-0472">Membrane</keyword>
<dbReference type="EC" id="2.4.1.-" evidence="1"/>
<feature type="region of interest" description="Disordered" evidence="2">
    <location>
        <begin position="46"/>
        <end position="102"/>
    </location>
</feature>
<dbReference type="InterPro" id="IPR050587">
    <property type="entry name" value="GNT1/Glycosyltrans_8"/>
</dbReference>
<dbReference type="AlphaFoldDB" id="A0A7R9TVQ2"/>
<dbReference type="GO" id="GO:0016757">
    <property type="term" value="F:glycosyltransferase activity"/>
    <property type="evidence" value="ECO:0007669"/>
    <property type="project" value="InterPro"/>
</dbReference>
<dbReference type="EMBL" id="HBDZ01012690">
    <property type="protein sequence ID" value="CAD8246586.1"/>
    <property type="molecule type" value="Transcribed_RNA"/>
</dbReference>
<protein>
    <recommendedName>
        <fullName evidence="1">Hexosyltransferase</fullName>
        <ecNumber evidence="1">2.4.1.-</ecNumber>
    </recommendedName>
</protein>
<dbReference type="InterPro" id="IPR002495">
    <property type="entry name" value="Glyco_trans_8"/>
</dbReference>
<dbReference type="SUPFAM" id="SSF53448">
    <property type="entry name" value="Nucleotide-diphospho-sugar transferases"/>
    <property type="match status" value="1"/>
</dbReference>
<organism evidence="4">
    <name type="scientific">Prasinoderma coloniale</name>
    <dbReference type="NCBI Taxonomy" id="156133"/>
    <lineage>
        <taxon>Eukaryota</taxon>
        <taxon>Viridiplantae</taxon>
        <taxon>Prasinodermophyta</taxon>
        <taxon>Prasinodermophyceae</taxon>
        <taxon>Prasinodermales</taxon>
        <taxon>Prasinodermaceae</taxon>
        <taxon>Prasinoderma</taxon>
    </lineage>
</organism>
<feature type="compositionally biased region" description="Low complexity" evidence="2">
    <location>
        <begin position="46"/>
        <end position="65"/>
    </location>
</feature>
<dbReference type="Gene3D" id="3.90.550.10">
    <property type="entry name" value="Spore Coat Polysaccharide Biosynthesis Protein SpsA, Chain A"/>
    <property type="match status" value="1"/>
</dbReference>
<gene>
    <name evidence="4" type="ORF">PCOL08062_LOCUS9732</name>
</gene>
<dbReference type="PANTHER" id="PTHR11183">
    <property type="entry name" value="GLYCOGENIN SUBFAMILY MEMBER"/>
    <property type="match status" value="1"/>
</dbReference>
<reference evidence="4" key="1">
    <citation type="submission" date="2021-01" db="EMBL/GenBank/DDBJ databases">
        <authorList>
            <person name="Corre E."/>
            <person name="Pelletier E."/>
            <person name="Niang G."/>
            <person name="Scheremetjew M."/>
            <person name="Finn R."/>
            <person name="Kale V."/>
            <person name="Holt S."/>
            <person name="Cochrane G."/>
            <person name="Meng A."/>
            <person name="Brown T."/>
            <person name="Cohen L."/>
        </authorList>
    </citation>
    <scope>NUCLEOTIDE SEQUENCE</scope>
    <source>
        <strain evidence="4">CCMP1413</strain>
    </source>
</reference>
<accession>A0A7R9TVQ2</accession>
<keyword evidence="3" id="KW-0812">Transmembrane</keyword>
<sequence>MCTNSSTDAPVLPAQTGGTKTISGGAARAVLKWLHAAAAGADAASAGDAGAASPAARTAPPGTRPMSSRWWQNARRHRRTGSAPGATEGGAPGMMNGSASRERPLAGGALQRLGGALMLPARRHSTVRARRNTLRLCACVLLSLFVLYHNRFLFFSNGSMGNRHDWYTLARQRHTLRVLGATLMDSDAARLRSDFGASAAPPEGFDAHKHAWAVTIGTATYDKRAVQATLASIAAHSVVRNVIVMYADNIPRERVEAMLTPELRRCLQLELVAADPLACPNADAWHTWRYHGTYMRFNLWGLTHFERIVYVDLDFIVLDRRFDNLFWYRMPKDALIGAAPYSSGLCYSGDAPTTFSLGRPWCPFASAMDDGLFNAGMMVLKPDEATAQGLLAMHARTQLEARNWLTGRRFCVTSQPVLQHYFVWLKRGAVDYLPVAFNFWPKAGAHLPDTRFGAHFVGEKKFKPWALDRRKALATSTSHAEWWGDLDRAGQSGQACAANESAAALGFRPLHVAQPSRADGH</sequence>
<keyword evidence="3" id="KW-1133">Transmembrane helix</keyword>
<name>A0A7R9TVQ2_9VIRI</name>
<proteinExistence type="inferred from homology"/>
<dbReference type="InterPro" id="IPR029044">
    <property type="entry name" value="Nucleotide-diphossugar_trans"/>
</dbReference>
<feature type="transmembrane region" description="Helical" evidence="3">
    <location>
        <begin position="132"/>
        <end position="149"/>
    </location>
</feature>
<comment type="similarity">
    <text evidence="1">Belongs to the glycosyltransferase 8 family.</text>
</comment>
<dbReference type="Pfam" id="PF01501">
    <property type="entry name" value="Glyco_transf_8"/>
    <property type="match status" value="1"/>
</dbReference>
<evidence type="ECO:0000313" key="4">
    <source>
        <dbReference type="EMBL" id="CAD8246586.1"/>
    </source>
</evidence>
<evidence type="ECO:0000256" key="3">
    <source>
        <dbReference type="SAM" id="Phobius"/>
    </source>
</evidence>
<evidence type="ECO:0000256" key="2">
    <source>
        <dbReference type="SAM" id="MobiDB-lite"/>
    </source>
</evidence>
<feature type="region of interest" description="Disordered" evidence="2">
    <location>
        <begin position="1"/>
        <end position="22"/>
    </location>
</feature>
<evidence type="ECO:0000256" key="1">
    <source>
        <dbReference type="RuleBase" id="RU362027"/>
    </source>
</evidence>